<evidence type="ECO:0000256" key="1">
    <source>
        <dbReference type="ARBA" id="ARBA00001966"/>
    </source>
</evidence>
<dbReference type="EMBL" id="CP061336">
    <property type="protein sequence ID" value="QNU66415.1"/>
    <property type="molecule type" value="Genomic_DNA"/>
</dbReference>
<dbReference type="CDD" id="cd02068">
    <property type="entry name" value="radical_SAM_B12_BD"/>
    <property type="match status" value="1"/>
</dbReference>
<keyword evidence="6" id="KW-0408">Iron</keyword>
<feature type="domain" description="Radical SAM core" evidence="9">
    <location>
        <begin position="174"/>
        <end position="401"/>
    </location>
</feature>
<keyword evidence="2" id="KW-0489">Methyltransferase</keyword>
<dbReference type="Gene3D" id="3.40.50.280">
    <property type="entry name" value="Cobalamin-binding domain"/>
    <property type="match status" value="1"/>
</dbReference>
<dbReference type="SMART" id="SM00729">
    <property type="entry name" value="Elp3"/>
    <property type="match status" value="1"/>
</dbReference>
<dbReference type="SFLD" id="SFLDG01082">
    <property type="entry name" value="B12-binding_domain_containing"/>
    <property type="match status" value="1"/>
</dbReference>
<evidence type="ECO:0000256" key="2">
    <source>
        <dbReference type="ARBA" id="ARBA00022603"/>
    </source>
</evidence>
<accession>A0A4U7J815</accession>
<keyword evidence="4" id="KW-0949">S-adenosyl-L-methionine</keyword>
<protein>
    <submittedName>
        <fullName evidence="10">Radical SAM protein</fullName>
    </submittedName>
</protein>
<dbReference type="GO" id="GO:0051539">
    <property type="term" value="F:4 iron, 4 sulfur cluster binding"/>
    <property type="evidence" value="ECO:0007669"/>
    <property type="project" value="UniProtKB-KW"/>
</dbReference>
<reference evidence="10 11" key="1">
    <citation type="submission" date="2020-09" db="EMBL/GenBank/DDBJ databases">
        <title>Characterization and genome sequencing of Ruminiclostridium sp. nov. MA18.</title>
        <authorList>
            <person name="Rettenmaier R."/>
            <person name="Kowollik M.-L."/>
            <person name="Liebl W."/>
            <person name="Zverlov V."/>
        </authorList>
    </citation>
    <scope>NUCLEOTIDE SEQUENCE [LARGE SCALE GENOMIC DNA]</scope>
    <source>
        <strain evidence="10 11">MA18</strain>
    </source>
</reference>
<dbReference type="Pfam" id="PF04055">
    <property type="entry name" value="Radical_SAM"/>
    <property type="match status" value="1"/>
</dbReference>
<dbReference type="AlphaFoldDB" id="A0A4U7J815"/>
<dbReference type="InterPro" id="IPR007197">
    <property type="entry name" value="rSAM"/>
</dbReference>
<proteinExistence type="predicted"/>
<dbReference type="SFLD" id="SFLDS00029">
    <property type="entry name" value="Radical_SAM"/>
    <property type="match status" value="1"/>
</dbReference>
<dbReference type="GO" id="GO:0046872">
    <property type="term" value="F:metal ion binding"/>
    <property type="evidence" value="ECO:0007669"/>
    <property type="project" value="UniProtKB-KW"/>
</dbReference>
<evidence type="ECO:0000256" key="4">
    <source>
        <dbReference type="ARBA" id="ARBA00022691"/>
    </source>
</evidence>
<dbReference type="InterPro" id="IPR034466">
    <property type="entry name" value="Methyltransferase_Class_B"/>
</dbReference>
<dbReference type="PROSITE" id="PS51332">
    <property type="entry name" value="B12_BINDING"/>
    <property type="match status" value="1"/>
</dbReference>
<evidence type="ECO:0000313" key="11">
    <source>
        <dbReference type="Proteomes" id="UP000306409"/>
    </source>
</evidence>
<dbReference type="SUPFAM" id="SSF102114">
    <property type="entry name" value="Radical SAM enzymes"/>
    <property type="match status" value="1"/>
</dbReference>
<organism evidence="10 11">
    <name type="scientific">Ruminiclostridium herbifermentans</name>
    <dbReference type="NCBI Taxonomy" id="2488810"/>
    <lineage>
        <taxon>Bacteria</taxon>
        <taxon>Bacillati</taxon>
        <taxon>Bacillota</taxon>
        <taxon>Clostridia</taxon>
        <taxon>Eubacteriales</taxon>
        <taxon>Oscillospiraceae</taxon>
        <taxon>Ruminiclostridium</taxon>
    </lineage>
</organism>
<sequence>MDIKNRFIQSSLYATPPLGLGYLASVLRQNGYEVSIIDMGPENLTFDDIIQTIKDENCPVVGISSFIASHVNGMKLAKEIKESLPEITVVVGGPQASFIARDVIMQGYVDIVCRFESEITFLELMDAIHQHKDLQNILGITYADHGNIIENSQRPLIDDLDSIPFPAWDLYKLDNYNKPGIVITGRGCPYQCIFCAANALSGTKYRRRTVNNIISEIKLLYFRYGIKEILFADDTFTADKQHCIDLCKNITSENLKISWIAQARANTVDEEIAMEMAKAGCTYVQIGAESGDDGVLKAIKKNITTEDIERAIKIFNKYGISVVCSFIIGYPYDTKETIEKTIEFAIKIHKMNSSLVKCKFSILTPLPGTFLYENRDSLNINILTDNWEEYTFSNSIMETKNLSSKDIQEFYSNAILRYLCCL</sequence>
<dbReference type="PROSITE" id="PS51918">
    <property type="entry name" value="RADICAL_SAM"/>
    <property type="match status" value="1"/>
</dbReference>
<evidence type="ECO:0000256" key="3">
    <source>
        <dbReference type="ARBA" id="ARBA00022679"/>
    </source>
</evidence>
<evidence type="ECO:0000256" key="5">
    <source>
        <dbReference type="ARBA" id="ARBA00022723"/>
    </source>
</evidence>
<keyword evidence="11" id="KW-1185">Reference proteome</keyword>
<dbReference type="InterPro" id="IPR006158">
    <property type="entry name" value="Cobalamin-bd"/>
</dbReference>
<evidence type="ECO:0000256" key="7">
    <source>
        <dbReference type="ARBA" id="ARBA00023014"/>
    </source>
</evidence>
<dbReference type="InterPro" id="IPR051198">
    <property type="entry name" value="BchE-like"/>
</dbReference>
<dbReference type="CDD" id="cd01335">
    <property type="entry name" value="Radical_SAM"/>
    <property type="match status" value="1"/>
</dbReference>
<keyword evidence="5" id="KW-0479">Metal-binding</keyword>
<evidence type="ECO:0000313" key="10">
    <source>
        <dbReference type="EMBL" id="QNU66415.1"/>
    </source>
</evidence>
<dbReference type="OrthoDB" id="2990459at2"/>
<dbReference type="PANTHER" id="PTHR43409:SF7">
    <property type="entry name" value="BLL1977 PROTEIN"/>
    <property type="match status" value="1"/>
</dbReference>
<dbReference type="GO" id="GO:0003824">
    <property type="term" value="F:catalytic activity"/>
    <property type="evidence" value="ECO:0007669"/>
    <property type="project" value="InterPro"/>
</dbReference>
<name>A0A4U7J815_9FIRM</name>
<dbReference type="KEGG" id="rher:EHE19_016335"/>
<dbReference type="Proteomes" id="UP000306409">
    <property type="component" value="Chromosome"/>
</dbReference>
<evidence type="ECO:0000256" key="6">
    <source>
        <dbReference type="ARBA" id="ARBA00023004"/>
    </source>
</evidence>
<dbReference type="GO" id="GO:0031419">
    <property type="term" value="F:cobalamin binding"/>
    <property type="evidence" value="ECO:0007669"/>
    <property type="project" value="InterPro"/>
</dbReference>
<dbReference type="PANTHER" id="PTHR43409">
    <property type="entry name" value="ANAEROBIC MAGNESIUM-PROTOPORPHYRIN IX MONOMETHYL ESTER CYCLASE-RELATED"/>
    <property type="match status" value="1"/>
</dbReference>
<keyword evidence="3" id="KW-0808">Transferase</keyword>
<keyword evidence="7" id="KW-0411">Iron-sulfur</keyword>
<gene>
    <name evidence="10" type="ORF">EHE19_016335</name>
</gene>
<dbReference type="Gene3D" id="3.80.30.20">
    <property type="entry name" value="tm_1862 like domain"/>
    <property type="match status" value="1"/>
</dbReference>
<dbReference type="SUPFAM" id="SSF52242">
    <property type="entry name" value="Cobalamin (vitamin B12)-binding domain"/>
    <property type="match status" value="1"/>
</dbReference>
<evidence type="ECO:0000259" key="9">
    <source>
        <dbReference type="PROSITE" id="PS51918"/>
    </source>
</evidence>
<dbReference type="InterPro" id="IPR023404">
    <property type="entry name" value="rSAM_horseshoe"/>
</dbReference>
<dbReference type="InterPro" id="IPR058240">
    <property type="entry name" value="rSAM_sf"/>
</dbReference>
<dbReference type="SFLD" id="SFLDG01123">
    <property type="entry name" value="methyltransferase_(Class_B)"/>
    <property type="match status" value="1"/>
</dbReference>
<dbReference type="InterPro" id="IPR036724">
    <property type="entry name" value="Cobalamin-bd_sf"/>
</dbReference>
<evidence type="ECO:0000259" key="8">
    <source>
        <dbReference type="PROSITE" id="PS51332"/>
    </source>
</evidence>
<feature type="domain" description="B12-binding" evidence="8">
    <location>
        <begin position="2"/>
        <end position="135"/>
    </location>
</feature>
<dbReference type="InterPro" id="IPR006638">
    <property type="entry name" value="Elp3/MiaA/NifB-like_rSAM"/>
</dbReference>
<dbReference type="RefSeq" id="WP_137699200.1">
    <property type="nucleotide sequence ID" value="NZ_CP061336.1"/>
</dbReference>
<dbReference type="Pfam" id="PF02310">
    <property type="entry name" value="B12-binding"/>
    <property type="match status" value="1"/>
</dbReference>
<comment type="cofactor">
    <cofactor evidence="1">
        <name>[4Fe-4S] cluster</name>
        <dbReference type="ChEBI" id="CHEBI:49883"/>
    </cofactor>
</comment>